<dbReference type="Proteomes" id="UP000887577">
    <property type="component" value="Unplaced"/>
</dbReference>
<evidence type="ECO:0000313" key="7">
    <source>
        <dbReference type="WBParaSite" id="PSU_v2.g13568.t1"/>
    </source>
</evidence>
<dbReference type="GO" id="GO:0016787">
    <property type="term" value="F:hydrolase activity"/>
    <property type="evidence" value="ECO:0007669"/>
    <property type="project" value="UniProtKB-KW"/>
</dbReference>
<keyword evidence="4" id="KW-0067">ATP-binding</keyword>
<evidence type="ECO:0000259" key="5">
    <source>
        <dbReference type="PROSITE" id="PS51192"/>
    </source>
</evidence>
<keyword evidence="1" id="KW-0547">Nucleotide-binding</keyword>
<dbReference type="AlphaFoldDB" id="A0A914Y2V2"/>
<evidence type="ECO:0000256" key="3">
    <source>
        <dbReference type="ARBA" id="ARBA00022806"/>
    </source>
</evidence>
<accession>A0A914Y2V2</accession>
<dbReference type="InterPro" id="IPR027417">
    <property type="entry name" value="P-loop_NTPase"/>
</dbReference>
<dbReference type="InterPro" id="IPR014001">
    <property type="entry name" value="Helicase_ATP-bd"/>
</dbReference>
<evidence type="ECO:0000256" key="1">
    <source>
        <dbReference type="ARBA" id="ARBA00022741"/>
    </source>
</evidence>
<feature type="domain" description="Helicase ATP-binding" evidence="5">
    <location>
        <begin position="68"/>
        <end position="214"/>
    </location>
</feature>
<dbReference type="WBParaSite" id="PSU_v2.g13568.t1">
    <property type="protein sequence ID" value="PSU_v2.g13568.t1"/>
    <property type="gene ID" value="PSU_v2.g13568"/>
</dbReference>
<dbReference type="PANTHER" id="PTHR18934:SF99">
    <property type="entry name" value="ATP-DEPENDENT RNA HELICASE DHX37-RELATED"/>
    <property type="match status" value="1"/>
</dbReference>
<keyword evidence="6" id="KW-1185">Reference proteome</keyword>
<organism evidence="6 7">
    <name type="scientific">Panagrolaimus superbus</name>
    <dbReference type="NCBI Taxonomy" id="310955"/>
    <lineage>
        <taxon>Eukaryota</taxon>
        <taxon>Metazoa</taxon>
        <taxon>Ecdysozoa</taxon>
        <taxon>Nematoda</taxon>
        <taxon>Chromadorea</taxon>
        <taxon>Rhabditida</taxon>
        <taxon>Tylenchina</taxon>
        <taxon>Panagrolaimomorpha</taxon>
        <taxon>Panagrolaimoidea</taxon>
        <taxon>Panagrolaimidae</taxon>
        <taxon>Panagrolaimus</taxon>
    </lineage>
</organism>
<evidence type="ECO:0000256" key="2">
    <source>
        <dbReference type="ARBA" id="ARBA00022801"/>
    </source>
</evidence>
<dbReference type="SMART" id="SM00487">
    <property type="entry name" value="DEXDc"/>
    <property type="match status" value="1"/>
</dbReference>
<keyword evidence="2" id="KW-0378">Hydrolase</keyword>
<dbReference type="GO" id="GO:0004386">
    <property type="term" value="F:helicase activity"/>
    <property type="evidence" value="ECO:0007669"/>
    <property type="project" value="UniProtKB-KW"/>
</dbReference>
<evidence type="ECO:0000256" key="4">
    <source>
        <dbReference type="ARBA" id="ARBA00022840"/>
    </source>
</evidence>
<sequence>MLSTLRAHRSYGGDDFKMEEGNRIGIIRGGLRDIVSETAVMIPSREVGPTPVCYTQTAFWSQRQRFIDTALHDGYPVIVKATTGCGKTVGRMIKEHQPAAKVLISCASKLAVMSVAPYLAEDDPQVGYLTADYAKTEKAPGIIYCSNGMALHLIGKEHNFTHIVIDDFHHNDAISYQIIEYAWKQSLKTFCLSATVDAALQERCVTYFSEPIIFEVDVQRRYNIRVVDENFQPLQYVNPIQPTQQLSDTKFATNTVETVEKYLSNGYNSVDITEHQRNVVIICSGMSMIKAI</sequence>
<dbReference type="PROSITE" id="PS51192">
    <property type="entry name" value="HELICASE_ATP_BIND_1"/>
    <property type="match status" value="1"/>
</dbReference>
<dbReference type="SUPFAM" id="SSF52540">
    <property type="entry name" value="P-loop containing nucleoside triphosphate hydrolases"/>
    <property type="match status" value="1"/>
</dbReference>
<dbReference type="GO" id="GO:0005524">
    <property type="term" value="F:ATP binding"/>
    <property type="evidence" value="ECO:0007669"/>
    <property type="project" value="UniProtKB-KW"/>
</dbReference>
<keyword evidence="3" id="KW-0347">Helicase</keyword>
<protein>
    <submittedName>
        <fullName evidence="7">Helicase ATP-binding domain-containing protein</fullName>
    </submittedName>
</protein>
<evidence type="ECO:0000313" key="6">
    <source>
        <dbReference type="Proteomes" id="UP000887577"/>
    </source>
</evidence>
<reference evidence="7" key="1">
    <citation type="submission" date="2022-11" db="UniProtKB">
        <authorList>
            <consortium name="WormBaseParasite"/>
        </authorList>
    </citation>
    <scope>IDENTIFICATION</scope>
</reference>
<dbReference type="Gene3D" id="3.40.50.300">
    <property type="entry name" value="P-loop containing nucleotide triphosphate hydrolases"/>
    <property type="match status" value="1"/>
</dbReference>
<dbReference type="PANTHER" id="PTHR18934">
    <property type="entry name" value="ATP-DEPENDENT RNA HELICASE"/>
    <property type="match status" value="1"/>
</dbReference>
<name>A0A914Y2V2_9BILA</name>
<dbReference type="GO" id="GO:0003723">
    <property type="term" value="F:RNA binding"/>
    <property type="evidence" value="ECO:0007669"/>
    <property type="project" value="TreeGrafter"/>
</dbReference>
<proteinExistence type="predicted"/>